<evidence type="ECO:0000313" key="3">
    <source>
        <dbReference type="Proteomes" id="UP001273350"/>
    </source>
</evidence>
<keyword evidence="3" id="KW-1185">Reference proteome</keyword>
<dbReference type="PROSITE" id="PS51257">
    <property type="entry name" value="PROKAR_LIPOPROTEIN"/>
    <property type="match status" value="1"/>
</dbReference>
<gene>
    <name evidence="2" type="ORF">SGQ83_10775</name>
</gene>
<keyword evidence="1" id="KW-0732">Signal</keyword>
<feature type="signal peptide" evidence="1">
    <location>
        <begin position="1"/>
        <end position="24"/>
    </location>
</feature>
<dbReference type="Proteomes" id="UP001273350">
    <property type="component" value="Unassembled WGS sequence"/>
</dbReference>
<sequence length="254" mass="27513">MKKAILSVALVALFFMSSCQKESAQEESKVVTTEQKENWLTATLDSKFASSQKQVTAYLFPADKMEALVKTPNVTTVRFVLGYDDHTIQISVTGVDKSGKKLGTVSATVLKESNYNGKLSKLNQLTVSKTNKRTALLNAHSLLPKDAFAGIEAWQQKLSAVADLEEVTSYEGVRFRYFSLESEVILAMVDSGNTANIGLFLGLNTKGKVTTVLIGLDKNNDIKKTTPTSKEAAAVYDFSLPCPPTGDPADFGGL</sequence>
<dbReference type="EMBL" id="JAWXVI010000006">
    <property type="protein sequence ID" value="MDX6189836.1"/>
    <property type="molecule type" value="Genomic_DNA"/>
</dbReference>
<evidence type="ECO:0000256" key="1">
    <source>
        <dbReference type="SAM" id="SignalP"/>
    </source>
</evidence>
<feature type="chain" id="PRO_5046827075" description="Lipoprotein" evidence="1">
    <location>
        <begin position="25"/>
        <end position="254"/>
    </location>
</feature>
<evidence type="ECO:0008006" key="4">
    <source>
        <dbReference type="Google" id="ProtNLM"/>
    </source>
</evidence>
<dbReference type="RefSeq" id="WP_230003023.1">
    <property type="nucleotide sequence ID" value="NZ_CP087134.1"/>
</dbReference>
<proteinExistence type="predicted"/>
<organism evidence="2 3">
    <name type="scientific">Flavobacterium cupriresistens</name>
    <dbReference type="NCBI Taxonomy" id="2893885"/>
    <lineage>
        <taxon>Bacteria</taxon>
        <taxon>Pseudomonadati</taxon>
        <taxon>Bacteroidota</taxon>
        <taxon>Flavobacteriia</taxon>
        <taxon>Flavobacteriales</taxon>
        <taxon>Flavobacteriaceae</taxon>
        <taxon>Flavobacterium</taxon>
    </lineage>
</organism>
<name>A0ABU4RC42_9FLAO</name>
<reference evidence="2 3" key="1">
    <citation type="submission" date="2023-11" db="EMBL/GenBank/DDBJ databases">
        <title>Unpublished Manusciprt.</title>
        <authorList>
            <person name="Saticioglu I.B."/>
            <person name="Ay H."/>
            <person name="Ajmi N."/>
            <person name="Altun S."/>
            <person name="Duman M."/>
        </authorList>
    </citation>
    <scope>NUCLEOTIDE SEQUENCE [LARGE SCALE GENOMIC DNA]</scope>
    <source>
        <strain evidence="2 3">Fl-318</strain>
    </source>
</reference>
<accession>A0ABU4RC42</accession>
<protein>
    <recommendedName>
        <fullName evidence="4">Lipoprotein</fullName>
    </recommendedName>
</protein>
<comment type="caution">
    <text evidence="2">The sequence shown here is derived from an EMBL/GenBank/DDBJ whole genome shotgun (WGS) entry which is preliminary data.</text>
</comment>
<evidence type="ECO:0000313" key="2">
    <source>
        <dbReference type="EMBL" id="MDX6189836.1"/>
    </source>
</evidence>